<feature type="active site" evidence="9">
    <location>
        <position position="136"/>
    </location>
</feature>
<dbReference type="GO" id="GO:0004190">
    <property type="term" value="F:aspartic-type endopeptidase activity"/>
    <property type="evidence" value="ECO:0007669"/>
    <property type="project" value="UniProtKB-UniRule"/>
</dbReference>
<dbReference type="PROSITE" id="PS00855">
    <property type="entry name" value="SPASE_II"/>
    <property type="match status" value="1"/>
</dbReference>
<dbReference type="GO" id="GO:0005886">
    <property type="term" value="C:plasma membrane"/>
    <property type="evidence" value="ECO:0007669"/>
    <property type="project" value="UniProtKB-SubCell"/>
</dbReference>
<dbReference type="NCBIfam" id="TIGR00077">
    <property type="entry name" value="lspA"/>
    <property type="match status" value="1"/>
</dbReference>
<dbReference type="OrthoDB" id="9810259at2"/>
<dbReference type="PANTHER" id="PTHR33695">
    <property type="entry name" value="LIPOPROTEIN SIGNAL PEPTIDASE"/>
    <property type="match status" value="1"/>
</dbReference>
<protein>
    <recommendedName>
        <fullName evidence="9">Lipoprotein signal peptidase</fullName>
        <ecNumber evidence="9">3.4.23.36</ecNumber>
    </recommendedName>
    <alternativeName>
        <fullName evidence="9">Prolipoprotein signal peptidase</fullName>
    </alternativeName>
    <alternativeName>
        <fullName evidence="9">Signal peptidase II</fullName>
        <shortName evidence="9">SPase II</shortName>
    </alternativeName>
</protein>
<proteinExistence type="inferred from homology"/>
<reference evidence="12 13" key="1">
    <citation type="submission" date="2013-04" db="EMBL/GenBank/DDBJ databases">
        <title>Oceanococcus atlanticus 22II-S10r2 Genome Sequencing.</title>
        <authorList>
            <person name="Lai Q."/>
            <person name="Li G."/>
            <person name="Shao Z."/>
        </authorList>
    </citation>
    <scope>NUCLEOTIDE SEQUENCE [LARGE SCALE GENOMIC DNA]</scope>
    <source>
        <strain evidence="12 13">22II-S10r2</strain>
    </source>
</reference>
<keyword evidence="12" id="KW-0449">Lipoprotein</keyword>
<comment type="pathway">
    <text evidence="9">Protein modification; lipoprotein biosynthesis (signal peptide cleavage).</text>
</comment>
<dbReference type="Pfam" id="PF01252">
    <property type="entry name" value="Peptidase_A8"/>
    <property type="match status" value="1"/>
</dbReference>
<feature type="transmembrane region" description="Helical" evidence="9">
    <location>
        <begin position="65"/>
        <end position="82"/>
    </location>
</feature>
<evidence type="ECO:0000256" key="8">
    <source>
        <dbReference type="ARBA" id="ARBA00023136"/>
    </source>
</evidence>
<keyword evidence="8 9" id="KW-0472">Membrane</keyword>
<name>A0A1Y1SGW2_9GAMM</name>
<evidence type="ECO:0000256" key="5">
    <source>
        <dbReference type="ARBA" id="ARBA00022750"/>
    </source>
</evidence>
<dbReference type="HAMAP" id="MF_00161">
    <property type="entry name" value="LspA"/>
    <property type="match status" value="1"/>
</dbReference>
<evidence type="ECO:0000256" key="4">
    <source>
        <dbReference type="ARBA" id="ARBA00022692"/>
    </source>
</evidence>
<keyword evidence="7 9" id="KW-1133">Transmembrane helix</keyword>
<evidence type="ECO:0000256" key="1">
    <source>
        <dbReference type="ARBA" id="ARBA00006139"/>
    </source>
</evidence>
<evidence type="ECO:0000256" key="6">
    <source>
        <dbReference type="ARBA" id="ARBA00022801"/>
    </source>
</evidence>
<dbReference type="PRINTS" id="PR00781">
    <property type="entry name" value="LIPOSIGPTASE"/>
</dbReference>
<gene>
    <name evidence="9 12" type="primary">lspA</name>
    <name evidence="12" type="ORF">ATO7_03095</name>
</gene>
<keyword evidence="2 9" id="KW-1003">Cell membrane</keyword>
<keyword evidence="13" id="KW-1185">Reference proteome</keyword>
<keyword evidence="3 9" id="KW-0645">Protease</keyword>
<feature type="transmembrane region" description="Helical" evidence="9">
    <location>
        <begin position="91"/>
        <end position="108"/>
    </location>
</feature>
<dbReference type="UniPathway" id="UPA00665"/>
<organism evidence="12 13">
    <name type="scientific">Oceanococcus atlanticus</name>
    <dbReference type="NCBI Taxonomy" id="1317117"/>
    <lineage>
        <taxon>Bacteria</taxon>
        <taxon>Pseudomonadati</taxon>
        <taxon>Pseudomonadota</taxon>
        <taxon>Gammaproteobacteria</taxon>
        <taxon>Chromatiales</taxon>
        <taxon>Oceanococcaceae</taxon>
        <taxon>Oceanococcus</taxon>
    </lineage>
</organism>
<dbReference type="GO" id="GO:0006508">
    <property type="term" value="P:proteolysis"/>
    <property type="evidence" value="ECO:0007669"/>
    <property type="project" value="UniProtKB-KW"/>
</dbReference>
<comment type="function">
    <text evidence="9 10">This protein specifically catalyzes the removal of signal peptides from prolipoproteins.</text>
</comment>
<evidence type="ECO:0000256" key="10">
    <source>
        <dbReference type="RuleBase" id="RU000594"/>
    </source>
</evidence>
<keyword evidence="6 9" id="KW-0378">Hydrolase</keyword>
<dbReference type="EC" id="3.4.23.36" evidence="9"/>
<comment type="subcellular location">
    <subcellularLocation>
        <location evidence="9">Cell membrane</location>
        <topology evidence="9">Multi-pass membrane protein</topology>
    </subcellularLocation>
</comment>
<comment type="caution">
    <text evidence="9">Lacks conserved residue(s) required for the propagation of feature annotation.</text>
</comment>
<comment type="similarity">
    <text evidence="1 9 11">Belongs to the peptidase A8 family.</text>
</comment>
<evidence type="ECO:0000256" key="7">
    <source>
        <dbReference type="ARBA" id="ARBA00022989"/>
    </source>
</evidence>
<evidence type="ECO:0000256" key="3">
    <source>
        <dbReference type="ARBA" id="ARBA00022670"/>
    </source>
</evidence>
<comment type="caution">
    <text evidence="12">The sequence shown here is derived from an EMBL/GenBank/DDBJ whole genome shotgun (WGS) entry which is preliminary data.</text>
</comment>
<keyword evidence="5 9" id="KW-0064">Aspartyl protease</keyword>
<dbReference type="Proteomes" id="UP000192342">
    <property type="component" value="Unassembled WGS sequence"/>
</dbReference>
<evidence type="ECO:0000313" key="12">
    <source>
        <dbReference type="EMBL" id="ORE88828.1"/>
    </source>
</evidence>
<feature type="active site" evidence="9">
    <location>
        <position position="118"/>
    </location>
</feature>
<sequence>MKFRFSNPYWLWLSLLVIVLDQVSKQLILRNLDWYDVVPVMSNLNFTHLRNTGAAFSSFSQLPPWAFVLLGCAVSVGILIWLRRNLYGHQLVAVAMCLILGGAVGNIIDRVRHGYVVDFIDVYVGQWHYAAFNVADMAISAGAVFLILDMLLDWWRQSRKTTTESKHGN</sequence>
<dbReference type="STRING" id="1317117.ATO7_03095"/>
<evidence type="ECO:0000256" key="11">
    <source>
        <dbReference type="RuleBase" id="RU004181"/>
    </source>
</evidence>
<comment type="catalytic activity">
    <reaction evidence="9 10">
        <text>Release of signal peptides from bacterial membrane prolipoproteins. Hydrolyzes -Xaa-Yaa-Zaa-|-(S,diacylglyceryl)Cys-, in which Xaa is hydrophobic (preferably Leu), and Yaa (Ala or Ser) and Zaa (Gly or Ala) have small, neutral side chains.</text>
        <dbReference type="EC" id="3.4.23.36"/>
    </reaction>
</comment>
<dbReference type="InterPro" id="IPR001872">
    <property type="entry name" value="Peptidase_A8"/>
</dbReference>
<keyword evidence="4 9" id="KW-0812">Transmembrane</keyword>
<dbReference type="RefSeq" id="WP_083559439.1">
    <property type="nucleotide sequence ID" value="NZ_AQQV01000001.1"/>
</dbReference>
<evidence type="ECO:0000313" key="13">
    <source>
        <dbReference type="Proteomes" id="UP000192342"/>
    </source>
</evidence>
<evidence type="ECO:0000256" key="2">
    <source>
        <dbReference type="ARBA" id="ARBA00022475"/>
    </source>
</evidence>
<dbReference type="PANTHER" id="PTHR33695:SF1">
    <property type="entry name" value="LIPOPROTEIN SIGNAL PEPTIDASE"/>
    <property type="match status" value="1"/>
</dbReference>
<accession>A0A1Y1SGW2</accession>
<dbReference type="AlphaFoldDB" id="A0A1Y1SGW2"/>
<dbReference type="EMBL" id="AQQV01000001">
    <property type="protein sequence ID" value="ORE88828.1"/>
    <property type="molecule type" value="Genomic_DNA"/>
</dbReference>
<feature type="transmembrane region" description="Helical" evidence="9">
    <location>
        <begin position="128"/>
        <end position="152"/>
    </location>
</feature>
<evidence type="ECO:0000256" key="9">
    <source>
        <dbReference type="HAMAP-Rule" id="MF_00161"/>
    </source>
</evidence>